<keyword evidence="4" id="KW-0442">Lipid degradation</keyword>
<comment type="cofactor">
    <cofactor evidence="1">
        <name>Ca(2+)</name>
        <dbReference type="ChEBI" id="CHEBI:29108"/>
    </cofactor>
</comment>
<dbReference type="Pfam" id="PF05826">
    <property type="entry name" value="Phospholip_A2_2"/>
    <property type="match status" value="1"/>
</dbReference>
<dbReference type="InterPro" id="IPR033113">
    <property type="entry name" value="PLA2_histidine"/>
</dbReference>
<dbReference type="Proteomes" id="UP001487740">
    <property type="component" value="Unassembled WGS sequence"/>
</dbReference>
<gene>
    <name evidence="8" type="ORF">O3P69_013992</name>
</gene>
<evidence type="ECO:0000256" key="3">
    <source>
        <dbReference type="ARBA" id="ARBA00022525"/>
    </source>
</evidence>
<dbReference type="EMBL" id="JARAKH010000047">
    <property type="protein sequence ID" value="KAK8377728.1"/>
    <property type="molecule type" value="Genomic_DNA"/>
</dbReference>
<dbReference type="SUPFAM" id="SSF48619">
    <property type="entry name" value="Phospholipase A2, PLA2"/>
    <property type="match status" value="1"/>
</dbReference>
<keyword evidence="9" id="KW-1185">Reference proteome</keyword>
<comment type="subcellular location">
    <subcellularLocation>
        <location evidence="2">Secreted</location>
    </subcellularLocation>
</comment>
<feature type="region of interest" description="Disordered" evidence="6">
    <location>
        <begin position="241"/>
        <end position="264"/>
    </location>
</feature>
<evidence type="ECO:0000256" key="4">
    <source>
        <dbReference type="ARBA" id="ARBA00022963"/>
    </source>
</evidence>
<evidence type="ECO:0000259" key="7">
    <source>
        <dbReference type="Pfam" id="PF05826"/>
    </source>
</evidence>
<keyword evidence="5" id="KW-0443">Lipid metabolism</keyword>
<dbReference type="GO" id="GO:0050482">
    <property type="term" value="P:arachidonate secretion"/>
    <property type="evidence" value="ECO:0007669"/>
    <property type="project" value="InterPro"/>
</dbReference>
<evidence type="ECO:0000313" key="8">
    <source>
        <dbReference type="EMBL" id="KAK8377728.1"/>
    </source>
</evidence>
<dbReference type="GO" id="GO:0004623">
    <property type="term" value="F:phospholipase A2 activity"/>
    <property type="evidence" value="ECO:0007669"/>
    <property type="project" value="InterPro"/>
</dbReference>
<proteinExistence type="predicted"/>
<evidence type="ECO:0000256" key="6">
    <source>
        <dbReference type="SAM" id="MobiDB-lite"/>
    </source>
</evidence>
<dbReference type="InterPro" id="IPR036444">
    <property type="entry name" value="PLipase_A2_dom_sf"/>
</dbReference>
<evidence type="ECO:0000256" key="5">
    <source>
        <dbReference type="ARBA" id="ARBA00023098"/>
    </source>
</evidence>
<dbReference type="PROSITE" id="PS00118">
    <property type="entry name" value="PA2_HIS"/>
    <property type="match status" value="1"/>
</dbReference>
<evidence type="ECO:0000256" key="1">
    <source>
        <dbReference type="ARBA" id="ARBA00001913"/>
    </source>
</evidence>
<dbReference type="AlphaFoldDB" id="A0AAW0SQQ7"/>
<protein>
    <recommendedName>
        <fullName evidence="7">Phospholipase A2-like central domain-containing protein</fullName>
    </recommendedName>
</protein>
<feature type="domain" description="Phospholipase A2-like central" evidence="7">
    <location>
        <begin position="149"/>
        <end position="235"/>
    </location>
</feature>
<evidence type="ECO:0000256" key="2">
    <source>
        <dbReference type="ARBA" id="ARBA00004613"/>
    </source>
</evidence>
<dbReference type="GO" id="GO:0006644">
    <property type="term" value="P:phospholipid metabolic process"/>
    <property type="evidence" value="ECO:0007669"/>
    <property type="project" value="InterPro"/>
</dbReference>
<organism evidence="8 9">
    <name type="scientific">Scylla paramamosain</name>
    <name type="common">Mud crab</name>
    <dbReference type="NCBI Taxonomy" id="85552"/>
    <lineage>
        <taxon>Eukaryota</taxon>
        <taxon>Metazoa</taxon>
        <taxon>Ecdysozoa</taxon>
        <taxon>Arthropoda</taxon>
        <taxon>Crustacea</taxon>
        <taxon>Multicrustacea</taxon>
        <taxon>Malacostraca</taxon>
        <taxon>Eumalacostraca</taxon>
        <taxon>Eucarida</taxon>
        <taxon>Decapoda</taxon>
        <taxon>Pleocyemata</taxon>
        <taxon>Brachyura</taxon>
        <taxon>Eubrachyura</taxon>
        <taxon>Portunoidea</taxon>
        <taxon>Portunidae</taxon>
        <taxon>Portuninae</taxon>
        <taxon>Scylla</taxon>
    </lineage>
</organism>
<sequence length="333" mass="37562">MEREMNVGVPEHDQDASQAYEYFPSSLSAITNMTSIGNPLRKDLWRRSWGSHPLPSRTEFTPRTGARWMTFFHDQAVAAVLLSRNDTMYDCIVQEVIEKWEQRKALEYLGEIMPLQPVELPTMVHLSTLCGFLNTPRPASRPTGVNMSDQAVSYRQLGLRTELDSCCRTHDHCPVKLLPMASNYGLTNISLKTKSHCLCDLEFYRCLKAAGQSDPVAKAVGEVYFNFLQLDCLSTRPTNPIRAADDASRVTTPTDSQKEQRREVSLQRPLLGGHLLQDLDASGGIMICQEQLHSADGEENKLPSEVVVVVVSRGQQRTVSTLTWPEIAWRRHF</sequence>
<keyword evidence="3" id="KW-0964">Secreted</keyword>
<reference evidence="8 9" key="1">
    <citation type="submission" date="2023-03" db="EMBL/GenBank/DDBJ databases">
        <title>High-quality genome of Scylla paramamosain provides insights in environmental adaptation.</title>
        <authorList>
            <person name="Zhang L."/>
        </authorList>
    </citation>
    <scope>NUCLEOTIDE SEQUENCE [LARGE SCALE GENOMIC DNA]</scope>
    <source>
        <strain evidence="8">LZ_2023a</strain>
        <tissue evidence="8">Muscle</tissue>
    </source>
</reference>
<dbReference type="GO" id="GO:0016042">
    <property type="term" value="P:lipid catabolic process"/>
    <property type="evidence" value="ECO:0007669"/>
    <property type="project" value="UniProtKB-KW"/>
</dbReference>
<evidence type="ECO:0000313" key="9">
    <source>
        <dbReference type="Proteomes" id="UP001487740"/>
    </source>
</evidence>
<dbReference type="Gene3D" id="1.20.90.10">
    <property type="entry name" value="Phospholipase A2 domain"/>
    <property type="match status" value="1"/>
</dbReference>
<dbReference type="PANTHER" id="PTHR12253">
    <property type="entry name" value="RH14732P"/>
    <property type="match status" value="1"/>
</dbReference>
<dbReference type="InterPro" id="IPR016090">
    <property type="entry name" value="PLA2-like_dom"/>
</dbReference>
<name>A0AAW0SQQ7_SCYPA</name>
<accession>A0AAW0SQQ7</accession>
<dbReference type="GO" id="GO:0005576">
    <property type="term" value="C:extracellular region"/>
    <property type="evidence" value="ECO:0007669"/>
    <property type="project" value="UniProtKB-SubCell"/>
</dbReference>
<comment type="caution">
    <text evidence="8">The sequence shown here is derived from an EMBL/GenBank/DDBJ whole genome shotgun (WGS) entry which is preliminary data.</text>
</comment>